<gene>
    <name evidence="2" type="ORF">FBZ96_110101</name>
</gene>
<dbReference type="Gene3D" id="1.10.260.40">
    <property type="entry name" value="lambda repressor-like DNA-binding domains"/>
    <property type="match status" value="1"/>
</dbReference>
<keyword evidence="3" id="KW-1185">Reference proteome</keyword>
<proteinExistence type="predicted"/>
<dbReference type="InterPro" id="IPR001387">
    <property type="entry name" value="Cro/C1-type_HTH"/>
</dbReference>
<sequence length="271" mass="31255">MHTNANFPGNLKLLCNHYRSIAEVCRRLKINRAQFNKYLSGQTAPTAHNLKRICDFFGIDESEIVRPHDEFARIIGVRPGSSTQVVPAAPPLKHVEELHRRSSDALKKYVGYYFEYYHSMSSPGRILRSLVHLREEGGYVVCERIERLHDPSAPTRHVQCRYLGTAFYLQERIFVLDYESLTSNEITQTVLIPSFKNRIVRLNGLKLGVSAADQRAPCCTRVVWEYLGAQVPRIRCYRQLGLFAPDDDQINADVRRRLQDTRFDQGLFFVP</sequence>
<name>A0A560D6A2_9BRAD</name>
<evidence type="ECO:0000259" key="1">
    <source>
        <dbReference type="PROSITE" id="PS50943"/>
    </source>
</evidence>
<dbReference type="STRING" id="1803665.GCA_001641335_06477"/>
<feature type="domain" description="HTH cro/C1-type" evidence="1">
    <location>
        <begin position="20"/>
        <end position="64"/>
    </location>
</feature>
<dbReference type="InterPro" id="IPR010982">
    <property type="entry name" value="Lambda_DNA-bd_dom_sf"/>
</dbReference>
<dbReference type="EMBL" id="VITK01000010">
    <property type="protein sequence ID" value="TWA92630.1"/>
    <property type="molecule type" value="Genomic_DNA"/>
</dbReference>
<dbReference type="RefSeq" id="WP_145668975.1">
    <property type="nucleotide sequence ID" value="NZ_VITK01000010.1"/>
</dbReference>
<comment type="caution">
    <text evidence="2">The sequence shown here is derived from an EMBL/GenBank/DDBJ whole genome shotgun (WGS) entry which is preliminary data.</text>
</comment>
<dbReference type="SMART" id="SM00530">
    <property type="entry name" value="HTH_XRE"/>
    <property type="match status" value="1"/>
</dbReference>
<dbReference type="PROSITE" id="PS50943">
    <property type="entry name" value="HTH_CROC1"/>
    <property type="match status" value="1"/>
</dbReference>
<organism evidence="2 3">
    <name type="scientific">Bradyrhizobium stylosanthis</name>
    <dbReference type="NCBI Taxonomy" id="1803665"/>
    <lineage>
        <taxon>Bacteria</taxon>
        <taxon>Pseudomonadati</taxon>
        <taxon>Pseudomonadota</taxon>
        <taxon>Alphaproteobacteria</taxon>
        <taxon>Hyphomicrobiales</taxon>
        <taxon>Nitrobacteraceae</taxon>
        <taxon>Bradyrhizobium</taxon>
    </lineage>
</organism>
<dbReference type="OrthoDB" id="8902678at2"/>
<dbReference type="SUPFAM" id="SSF47413">
    <property type="entry name" value="lambda repressor-like DNA-binding domains"/>
    <property type="match status" value="1"/>
</dbReference>
<dbReference type="Pfam" id="PF13443">
    <property type="entry name" value="HTH_26"/>
    <property type="match status" value="1"/>
</dbReference>
<dbReference type="GO" id="GO:0003677">
    <property type="term" value="F:DNA binding"/>
    <property type="evidence" value="ECO:0007669"/>
    <property type="project" value="UniProtKB-KW"/>
</dbReference>
<dbReference type="AlphaFoldDB" id="A0A560D6A2"/>
<dbReference type="Proteomes" id="UP000319949">
    <property type="component" value="Unassembled WGS sequence"/>
</dbReference>
<reference evidence="2 3" key="1">
    <citation type="submission" date="2019-06" db="EMBL/GenBank/DDBJ databases">
        <title>Genomic Encyclopedia of Type Strains, Phase IV (KMG-V): Genome sequencing to study the core and pangenomes of soil and plant-associated prokaryotes.</title>
        <authorList>
            <person name="Whitman W."/>
        </authorList>
    </citation>
    <scope>NUCLEOTIDE SEQUENCE [LARGE SCALE GENOMIC DNA]</scope>
    <source>
        <strain evidence="2 3">BR 510</strain>
    </source>
</reference>
<accession>A0A560D6A2</accession>
<evidence type="ECO:0000313" key="2">
    <source>
        <dbReference type="EMBL" id="TWA92630.1"/>
    </source>
</evidence>
<evidence type="ECO:0000313" key="3">
    <source>
        <dbReference type="Proteomes" id="UP000319949"/>
    </source>
</evidence>
<protein>
    <submittedName>
        <fullName evidence="2">Cro/C1-type helix-turn-helix DNA-binding protein</fullName>
    </submittedName>
</protein>
<keyword evidence="2" id="KW-0238">DNA-binding</keyword>